<evidence type="ECO:0000313" key="3">
    <source>
        <dbReference type="Proteomes" id="UP000294003"/>
    </source>
</evidence>
<dbReference type="InterPro" id="IPR010730">
    <property type="entry name" value="HET"/>
</dbReference>
<dbReference type="PANTHER" id="PTHR24148:SF80">
    <property type="entry name" value="HETEROKARYON INCOMPATIBILITY DOMAIN-CONTAINING PROTEIN"/>
    <property type="match status" value="1"/>
</dbReference>
<organism evidence="2 3">
    <name type="scientific">Monosporascus cannonballus</name>
    <dbReference type="NCBI Taxonomy" id="155416"/>
    <lineage>
        <taxon>Eukaryota</taxon>
        <taxon>Fungi</taxon>
        <taxon>Dikarya</taxon>
        <taxon>Ascomycota</taxon>
        <taxon>Pezizomycotina</taxon>
        <taxon>Sordariomycetes</taxon>
        <taxon>Xylariomycetidae</taxon>
        <taxon>Xylariales</taxon>
        <taxon>Xylariales incertae sedis</taxon>
        <taxon>Monosporascus</taxon>
    </lineage>
</organism>
<dbReference type="Proteomes" id="UP000294003">
    <property type="component" value="Unassembled WGS sequence"/>
</dbReference>
<keyword evidence="3" id="KW-1185">Reference proteome</keyword>
<name>A0ABY0HH80_9PEZI</name>
<reference evidence="2 3" key="1">
    <citation type="submission" date="2018-06" db="EMBL/GenBank/DDBJ databases">
        <title>Complete Genomes of Monosporascus.</title>
        <authorList>
            <person name="Robinson A.J."/>
            <person name="Natvig D.O."/>
        </authorList>
    </citation>
    <scope>NUCLEOTIDE SEQUENCE [LARGE SCALE GENOMIC DNA]</scope>
    <source>
        <strain evidence="2 3">CBS 609.92</strain>
    </source>
</reference>
<dbReference type="PANTHER" id="PTHR24148">
    <property type="entry name" value="ANKYRIN REPEAT DOMAIN-CONTAINING PROTEIN 39 HOMOLOG-RELATED"/>
    <property type="match status" value="1"/>
</dbReference>
<evidence type="ECO:0000259" key="1">
    <source>
        <dbReference type="Pfam" id="PF06985"/>
    </source>
</evidence>
<comment type="caution">
    <text evidence="2">The sequence shown here is derived from an EMBL/GenBank/DDBJ whole genome shotgun (WGS) entry which is preliminary data.</text>
</comment>
<protein>
    <recommendedName>
        <fullName evidence="1">Heterokaryon incompatibility domain-containing protein</fullName>
    </recommendedName>
</protein>
<dbReference type="Pfam" id="PF06985">
    <property type="entry name" value="HET"/>
    <property type="match status" value="1"/>
</dbReference>
<dbReference type="InterPro" id="IPR052895">
    <property type="entry name" value="HetReg/Transcr_Mod"/>
</dbReference>
<gene>
    <name evidence="2" type="ORF">DL762_001076</name>
</gene>
<dbReference type="EMBL" id="QJNS01000018">
    <property type="protein sequence ID" value="RYO93377.1"/>
    <property type="molecule type" value="Genomic_DNA"/>
</dbReference>
<accession>A0ABY0HH80</accession>
<proteinExistence type="predicted"/>
<feature type="domain" description="Heterokaryon incompatibility" evidence="1">
    <location>
        <begin position="47"/>
        <end position="188"/>
    </location>
</feature>
<sequence>MSLQPYTYTPLSGNAHTRVIKLQPAKNNSDPLHCTVEEIRLDTGELYSAISYTWGKPNFIEKLIIDQTYILPITPNLHDALVRFRLREETRSLWTDAVCINQQDDAEKSKQVASMTNIYRQASSVLVWLGNYPKEAKALKELGQISRRKEFWHRDPDHPNEKLRDEILDRLFLLTDLPWFGRRWIIQEVVLNPEPVLFCATEELHWLRLVAIFGNFGVQRAKKPQSLETMLDLWKTRILSPDAPNKTNFKLLDLMDVFEHFDCANPKDKIYALIGISADHDLLRNKVDYSMPTGALYTWLAAAALDEVDTRLAMRMWQAIFA</sequence>
<evidence type="ECO:0000313" key="2">
    <source>
        <dbReference type="EMBL" id="RYO93377.1"/>
    </source>
</evidence>